<accession>A0ABS8VXH7</accession>
<evidence type="ECO:0000313" key="2">
    <source>
        <dbReference type="Proteomes" id="UP001521074"/>
    </source>
</evidence>
<comment type="caution">
    <text evidence="1">The sequence shown here is derived from an EMBL/GenBank/DDBJ whole genome shotgun (WGS) entry which is preliminary data.</text>
</comment>
<dbReference type="PANTHER" id="PTHR30348">
    <property type="entry name" value="UNCHARACTERIZED PROTEIN YECE"/>
    <property type="match status" value="1"/>
</dbReference>
<dbReference type="PANTHER" id="PTHR30348:SF14">
    <property type="entry name" value="BLR8050 PROTEIN"/>
    <property type="match status" value="1"/>
</dbReference>
<name>A0ABS8VXH7_9PROT</name>
<organism evidence="1 2">
    <name type="scientific">Acetobacter sicerae</name>
    <dbReference type="NCBI Taxonomy" id="85325"/>
    <lineage>
        <taxon>Bacteria</taxon>
        <taxon>Pseudomonadati</taxon>
        <taxon>Pseudomonadota</taxon>
        <taxon>Alphaproteobacteria</taxon>
        <taxon>Acetobacterales</taxon>
        <taxon>Acetobacteraceae</taxon>
        <taxon>Acetobacter</taxon>
    </lineage>
</organism>
<dbReference type="InterPro" id="IPR002763">
    <property type="entry name" value="DUF72"/>
</dbReference>
<dbReference type="Gene3D" id="3.20.20.410">
    <property type="entry name" value="Protein of unknown function UPF0759"/>
    <property type="match status" value="1"/>
</dbReference>
<evidence type="ECO:0000313" key="1">
    <source>
        <dbReference type="EMBL" id="MCE0744399.1"/>
    </source>
</evidence>
<protein>
    <submittedName>
        <fullName evidence="1">DUF72 domain-containing protein</fullName>
    </submittedName>
</protein>
<dbReference type="SUPFAM" id="SSF117396">
    <property type="entry name" value="TM1631-like"/>
    <property type="match status" value="1"/>
</dbReference>
<dbReference type="Pfam" id="PF01904">
    <property type="entry name" value="DUF72"/>
    <property type="match status" value="1"/>
</dbReference>
<gene>
    <name evidence="1" type="ORF">LWC05_10950</name>
</gene>
<dbReference type="RefSeq" id="WP_232878154.1">
    <property type="nucleotide sequence ID" value="NZ_JAJSOJ010000033.1"/>
</dbReference>
<dbReference type="InterPro" id="IPR036520">
    <property type="entry name" value="UPF0759_sf"/>
</dbReference>
<dbReference type="EMBL" id="JAJSOJ010000033">
    <property type="protein sequence ID" value="MCE0744399.1"/>
    <property type="molecule type" value="Genomic_DNA"/>
</dbReference>
<dbReference type="Proteomes" id="UP001521074">
    <property type="component" value="Unassembled WGS sequence"/>
</dbReference>
<keyword evidence="2" id="KW-1185">Reference proteome</keyword>
<proteinExistence type="predicted"/>
<sequence length="244" mass="27047">MSIHVGVAGWSIPSALDDRFPSAGTHLERYGALFSAVEINSSFYRPHRRTTYERWAASVPPSFRFSVKLPKTITHERRLVDCGALIERFAEETGGLGEKRGPILVQLPPSFAYPGNVAEHFIDELKGMISSPIVLEPRHASWFLPEVDHMLETHHVSRVAADPAKPLLAAQPGGWKGLVYFRLHGSPHMYESPYGEKAIEAQAKVTNSLSLLGTDVWTIYDNTTYGAAPQNALQLIERLAGHTH</sequence>
<reference evidence="1 2" key="1">
    <citation type="submission" date="2021-12" db="EMBL/GenBank/DDBJ databases">
        <title>Genome sequence of Acetobacter sicerae DmPark20a_162.</title>
        <authorList>
            <person name="Chaston J.M."/>
        </authorList>
    </citation>
    <scope>NUCLEOTIDE SEQUENCE [LARGE SCALE GENOMIC DNA]</scope>
    <source>
        <strain evidence="1 2">DmPark20a_162</strain>
    </source>
</reference>